<reference evidence="2" key="4">
    <citation type="submission" date="2017-01" db="UniProtKB">
        <authorList>
            <consortium name="EnsemblFungi"/>
        </authorList>
    </citation>
    <scope>IDENTIFICATION</scope>
    <source>
        <strain evidence="2">PH-1 / ATCC MYA-4620 / FGSC 9075 / NRRL 31084</strain>
    </source>
</reference>
<reference evidence="2 3" key="2">
    <citation type="journal article" date="2010" name="Nature">
        <title>Comparative genomics reveals mobile pathogenicity chromosomes in Fusarium.</title>
        <authorList>
            <person name="Ma L.J."/>
            <person name="van der Does H.C."/>
            <person name="Borkovich K.A."/>
            <person name="Coleman J.J."/>
            <person name="Daboussi M.J."/>
            <person name="Di Pietro A."/>
            <person name="Dufresne M."/>
            <person name="Freitag M."/>
            <person name="Grabherr M."/>
            <person name="Henrissat B."/>
            <person name="Houterman P.M."/>
            <person name="Kang S."/>
            <person name="Shim W.B."/>
            <person name="Woloshuk C."/>
            <person name="Xie X."/>
            <person name="Xu J.R."/>
            <person name="Antoniw J."/>
            <person name="Baker S.E."/>
            <person name="Bluhm B.H."/>
            <person name="Breakspear A."/>
            <person name="Brown D.W."/>
            <person name="Butchko R.A."/>
            <person name="Chapman S."/>
            <person name="Coulson R."/>
            <person name="Coutinho P.M."/>
            <person name="Danchin E.G."/>
            <person name="Diener A."/>
            <person name="Gale L.R."/>
            <person name="Gardiner D.M."/>
            <person name="Goff S."/>
            <person name="Hammond-Kosack K.E."/>
            <person name="Hilburn K."/>
            <person name="Hua-Van A."/>
            <person name="Jonkers W."/>
            <person name="Kazan K."/>
            <person name="Kodira C.D."/>
            <person name="Koehrsen M."/>
            <person name="Kumar L."/>
            <person name="Lee Y.H."/>
            <person name="Li L."/>
            <person name="Manners J.M."/>
            <person name="Miranda-Saavedra D."/>
            <person name="Mukherjee M."/>
            <person name="Park G."/>
            <person name="Park J."/>
            <person name="Park S.Y."/>
            <person name="Proctor R.H."/>
            <person name="Regev A."/>
            <person name="Ruiz-Roldan M.C."/>
            <person name="Sain D."/>
            <person name="Sakthikumar S."/>
            <person name="Sykes S."/>
            <person name="Schwartz D.C."/>
            <person name="Turgeon B.G."/>
            <person name="Wapinski I."/>
            <person name="Yoder O."/>
            <person name="Young S."/>
            <person name="Zeng Q."/>
            <person name="Zhou S."/>
            <person name="Galagan J."/>
            <person name="Cuomo C.A."/>
            <person name="Kistler H.C."/>
            <person name="Rep M."/>
        </authorList>
    </citation>
    <scope>GENOME REANNOTATION</scope>
    <source>
        <strain evidence="3">ATCC MYA-4620 / CBS 123657 / FGSC 9075 / NRRL 31084 / PH-1</strain>
        <strain evidence="2">PH-1 / ATCC MYA-4620 / FGSC 9075 / NRRL 31084</strain>
    </source>
</reference>
<keyword evidence="3" id="KW-1185">Reference proteome</keyword>
<dbReference type="VEuPathDB" id="FungiDB:FGRAMPH1_01G00113"/>
<accession>A0A0E0RKT1</accession>
<dbReference type="Proteomes" id="UP000070720">
    <property type="component" value="Chromosome 1"/>
</dbReference>
<name>A0A098D1M9_GIBZE</name>
<dbReference type="EMBL" id="HG970332">
    <property type="protein sequence ID" value="CEF71856.1"/>
    <property type="molecule type" value="Genomic_DNA"/>
</dbReference>
<evidence type="ECO:0000313" key="1">
    <source>
        <dbReference type="EMBL" id="CEF71856.1"/>
    </source>
</evidence>
<dbReference type="InParanoid" id="A0A098D1M9"/>
<evidence type="ECO:0000313" key="3">
    <source>
        <dbReference type="Proteomes" id="UP000070720"/>
    </source>
</evidence>
<gene>
    <name evidence="1" type="ORF">FGRAMPH1_01T00113</name>
</gene>
<proteinExistence type="predicted"/>
<dbReference type="AlphaFoldDB" id="A0A098D1M9"/>
<accession>A0A098D1M9</accession>
<reference evidence="2 3" key="1">
    <citation type="journal article" date="2007" name="Science">
        <title>The Fusarium graminearum genome reveals a link between localized polymorphism and pathogen specialization.</title>
        <authorList>
            <person name="Cuomo C.A."/>
            <person name="Gueldener U."/>
            <person name="Xu J.-R."/>
            <person name="Trail F."/>
            <person name="Turgeon B.G."/>
            <person name="Di Pietro A."/>
            <person name="Walton J.D."/>
            <person name="Ma L.-J."/>
            <person name="Baker S.E."/>
            <person name="Rep M."/>
            <person name="Adam G."/>
            <person name="Antoniw J."/>
            <person name="Baldwin T."/>
            <person name="Calvo S.E."/>
            <person name="Chang Y.-L."/>
            <person name="DeCaprio D."/>
            <person name="Gale L.R."/>
            <person name="Gnerre S."/>
            <person name="Goswami R.S."/>
            <person name="Hammond-Kosack K."/>
            <person name="Harris L.J."/>
            <person name="Hilburn K."/>
            <person name="Kennell J.C."/>
            <person name="Kroken S."/>
            <person name="Magnuson J.K."/>
            <person name="Mannhaupt G."/>
            <person name="Mauceli E.W."/>
            <person name="Mewes H.-W."/>
            <person name="Mitterbauer R."/>
            <person name="Muehlbauer G."/>
            <person name="Muensterkoetter M."/>
            <person name="Nelson D."/>
            <person name="O'Donnell K."/>
            <person name="Ouellet T."/>
            <person name="Qi W."/>
            <person name="Quesneville H."/>
            <person name="Roncero M.I.G."/>
            <person name="Seong K.-Y."/>
            <person name="Tetko I.V."/>
            <person name="Urban M."/>
            <person name="Waalwijk C."/>
            <person name="Ward T.J."/>
            <person name="Yao J."/>
            <person name="Birren B.W."/>
            <person name="Kistler H.C."/>
        </authorList>
    </citation>
    <scope>NUCLEOTIDE SEQUENCE [LARGE SCALE GENOMIC DNA]</scope>
    <source>
        <strain evidence="3">ATCC MYA-4620 / CBS 123657 / FGSC 9075 / NRRL 31084 / PH-1</strain>
        <strain evidence="2">PH-1 / ATCC MYA-4620 / FGSC 9075 / NRRL 31084</strain>
    </source>
</reference>
<organism evidence="1 3">
    <name type="scientific">Gibberella zeae (strain ATCC MYA-4620 / CBS 123657 / FGSC 9075 / NRRL 31084 / PH-1)</name>
    <name type="common">Wheat head blight fungus</name>
    <name type="synonym">Fusarium graminearum</name>
    <dbReference type="NCBI Taxonomy" id="229533"/>
    <lineage>
        <taxon>Eukaryota</taxon>
        <taxon>Fungi</taxon>
        <taxon>Dikarya</taxon>
        <taxon>Ascomycota</taxon>
        <taxon>Pezizomycotina</taxon>
        <taxon>Sordariomycetes</taxon>
        <taxon>Hypocreomycetidae</taxon>
        <taxon>Hypocreales</taxon>
        <taxon>Nectriaceae</taxon>
        <taxon>Fusarium</taxon>
    </lineage>
</organism>
<protein>
    <submittedName>
        <fullName evidence="1">Chromosome 1, complete genome</fullName>
    </submittedName>
</protein>
<dbReference type="EnsemblFungi" id="CEF71856">
    <property type="protein sequence ID" value="CEF71856"/>
    <property type="gene ID" value="FGRRES_20002"/>
</dbReference>
<sequence>MVGEGARNRDEDLQLEIMDKAELQVAMIKRVTSVDETPAICKEENPSVEKTTLTRVSPPLVPVFRAGWNAVSFEKERMKCPAPKDPWLIFLSHRLCTAIHGVVSKQDIAGAIARLGRKPVVKR</sequence>
<evidence type="ECO:0000313" key="2">
    <source>
        <dbReference type="EnsemblFungi" id="CEF71856"/>
    </source>
</evidence>
<reference evidence="1 3" key="3">
    <citation type="journal article" date="2015" name="BMC Genomics">
        <title>The completed genome sequence of the pathogenic ascomycete fungus Fusarium graminearum.</title>
        <authorList>
            <person name="King R."/>
            <person name="Urban M."/>
            <person name="Hammond-Kosack M.C."/>
            <person name="Hassani-Pak K."/>
            <person name="Hammond-Kosack K.E."/>
        </authorList>
    </citation>
    <scope>NUCLEOTIDE SEQUENCE [LARGE SCALE GENOMIC DNA]</scope>
    <source>
        <strain evidence="3">ATCC MYA-4620 / CBS 123657 / FGSC 9075 / NRRL 31084 / PH-1</strain>
        <strain evidence="1">PH-1</strain>
    </source>
</reference>